<dbReference type="CDD" id="cd08262">
    <property type="entry name" value="Zn_ADH8"/>
    <property type="match status" value="1"/>
</dbReference>
<dbReference type="InterPro" id="IPR002328">
    <property type="entry name" value="ADH_Zn_CS"/>
</dbReference>
<dbReference type="GO" id="GO:0016491">
    <property type="term" value="F:oxidoreductase activity"/>
    <property type="evidence" value="ECO:0007669"/>
    <property type="project" value="UniProtKB-KW"/>
</dbReference>
<dbReference type="InterPro" id="IPR013149">
    <property type="entry name" value="ADH-like_C"/>
</dbReference>
<dbReference type="SUPFAM" id="SSF50129">
    <property type="entry name" value="GroES-like"/>
    <property type="match status" value="1"/>
</dbReference>
<comment type="caution">
    <text evidence="5">The sequence shown here is derived from an EMBL/GenBank/DDBJ whole genome shotgun (WGS) entry which is preliminary data.</text>
</comment>
<dbReference type="PROSITE" id="PS00059">
    <property type="entry name" value="ADH_ZINC"/>
    <property type="match status" value="1"/>
</dbReference>
<dbReference type="InterPro" id="IPR036291">
    <property type="entry name" value="NAD(P)-bd_dom_sf"/>
</dbReference>
<evidence type="ECO:0000313" key="5">
    <source>
        <dbReference type="EMBL" id="ODQ90411.1"/>
    </source>
</evidence>
<dbReference type="InterPro" id="IPR011032">
    <property type="entry name" value="GroES-like_sf"/>
</dbReference>
<dbReference type="RefSeq" id="WP_069413473.1">
    <property type="nucleotide sequence ID" value="NZ_JACKUL010000024.1"/>
</dbReference>
<dbReference type="Pfam" id="PF08240">
    <property type="entry name" value="ADH_N"/>
    <property type="match status" value="1"/>
</dbReference>
<dbReference type="AlphaFoldDB" id="A0A1E3RKL1"/>
<dbReference type="EMBL" id="MIHA01000006">
    <property type="protein sequence ID" value="ODQ90411.1"/>
    <property type="molecule type" value="Genomic_DNA"/>
</dbReference>
<proteinExistence type="inferred from homology"/>
<evidence type="ECO:0000256" key="1">
    <source>
        <dbReference type="ARBA" id="ARBA00023002"/>
    </source>
</evidence>
<reference evidence="6" key="1">
    <citation type="submission" date="2016-09" db="EMBL/GenBank/DDBJ databases">
        <authorList>
            <person name="Greninger A.L."/>
            <person name="Jerome K.R."/>
            <person name="Mcnair B."/>
            <person name="Wallis C."/>
            <person name="Fang F."/>
        </authorList>
    </citation>
    <scope>NUCLEOTIDE SEQUENCE [LARGE SCALE GENOMIC DNA]</scope>
    <source>
        <strain evidence="6">M6</strain>
    </source>
</reference>
<dbReference type="PANTHER" id="PTHR43189">
    <property type="entry name" value="ZINC-TYPE ALCOHOL DEHYDROGENASE-LIKE PROTEIN C1198.01-RELATED"/>
    <property type="match status" value="1"/>
</dbReference>
<dbReference type="SUPFAM" id="SSF51735">
    <property type="entry name" value="NAD(P)-binding Rossmann-fold domains"/>
    <property type="match status" value="1"/>
</dbReference>
<organism evidence="5 6">
    <name type="scientific">Mycolicibacterium flavescens</name>
    <name type="common">Mycobacterium flavescens</name>
    <dbReference type="NCBI Taxonomy" id="1776"/>
    <lineage>
        <taxon>Bacteria</taxon>
        <taxon>Bacillati</taxon>
        <taxon>Actinomycetota</taxon>
        <taxon>Actinomycetes</taxon>
        <taxon>Mycobacteriales</taxon>
        <taxon>Mycobacteriaceae</taxon>
        <taxon>Mycolicibacterium</taxon>
    </lineage>
</organism>
<evidence type="ECO:0000313" key="6">
    <source>
        <dbReference type="Proteomes" id="UP000094053"/>
    </source>
</evidence>
<evidence type="ECO:0000259" key="4">
    <source>
        <dbReference type="Pfam" id="PF08240"/>
    </source>
</evidence>
<dbReference type="Gene3D" id="3.90.180.10">
    <property type="entry name" value="Medium-chain alcohol dehydrogenases, catalytic domain"/>
    <property type="match status" value="1"/>
</dbReference>
<comment type="similarity">
    <text evidence="2">Belongs to the zinc-containing alcohol dehydrogenase family.</text>
</comment>
<gene>
    <name evidence="5" type="ORF">BHQ18_10155</name>
</gene>
<feature type="domain" description="Alcohol dehydrogenase-like N-terminal" evidence="4">
    <location>
        <begin position="23"/>
        <end position="135"/>
    </location>
</feature>
<keyword evidence="6" id="KW-1185">Reference proteome</keyword>
<dbReference type="GO" id="GO:0008270">
    <property type="term" value="F:zinc ion binding"/>
    <property type="evidence" value="ECO:0007669"/>
    <property type="project" value="InterPro"/>
</dbReference>
<dbReference type="PANTHER" id="PTHR43189:SF1">
    <property type="entry name" value="ZINC-TYPE ALCOHOL DEHYDROGENASE-LIKE PROTEIN C1198.01"/>
    <property type="match status" value="1"/>
</dbReference>
<dbReference type="Proteomes" id="UP000094053">
    <property type="component" value="Unassembled WGS sequence"/>
</dbReference>
<keyword evidence="2" id="KW-0479">Metal-binding</keyword>
<evidence type="ECO:0000259" key="3">
    <source>
        <dbReference type="Pfam" id="PF00107"/>
    </source>
</evidence>
<keyword evidence="1" id="KW-0560">Oxidoreductase</keyword>
<dbReference type="Pfam" id="PF00107">
    <property type="entry name" value="ADH_zinc_N"/>
    <property type="match status" value="1"/>
</dbReference>
<dbReference type="InterPro" id="IPR013154">
    <property type="entry name" value="ADH-like_N"/>
</dbReference>
<dbReference type="STRING" id="1776.BHQ18_10155"/>
<comment type="cofactor">
    <cofactor evidence="2">
        <name>Zn(2+)</name>
        <dbReference type="ChEBI" id="CHEBI:29105"/>
    </cofactor>
</comment>
<protein>
    <submittedName>
        <fullName evidence="5">Alcohol dehydrogenase</fullName>
    </submittedName>
</protein>
<feature type="domain" description="Alcohol dehydrogenase-like C-terminal" evidence="3">
    <location>
        <begin position="174"/>
        <end position="339"/>
    </location>
</feature>
<accession>A0A1E3RKL1</accession>
<dbReference type="Gene3D" id="3.40.50.720">
    <property type="entry name" value="NAD(P)-binding Rossmann-like Domain"/>
    <property type="match status" value="1"/>
</dbReference>
<dbReference type="OrthoDB" id="9797931at2"/>
<evidence type="ECO:0000256" key="2">
    <source>
        <dbReference type="RuleBase" id="RU361277"/>
    </source>
</evidence>
<keyword evidence="2" id="KW-0862">Zinc</keyword>
<sequence>MKAVSCQNKNLSVVDLPTPVPSRGQLLLEVRRCGICGSDLHAKDHAHELTDVMDEVGYPDFMREDTPVVLGHEFVGEVAERGRGAAKEFKLGTPVVSFPMVRAAGGVHMTGLSPLAPGAYAEHVLAEAAMSFVVPNGLDLDTAALTEPMAVALHAVRRSQIRKRDVAIVIGCGPVGLAVICHLKSLGVHTIVASDFSGTRRAMAGRCGADVVVDPAVESPYTAAGQSGTVTEAQQLFELAVGSMEKLRRVPGWSHLYRIADTVGAAGPKRPVIFECVGVPGIIDGIICAAPVQSRVVVVGVCMGTDHFRPAVANGKDIDLRFVFGYTPLEFRDTLHLLADGEVDASALVTGTVGLAGVARAFEVLGAAEAHAKILIDPQSSAVTPWPRADNAPRYPQVAA</sequence>
<name>A0A1E3RKL1_MYCFV</name>